<reference evidence="3" key="1">
    <citation type="journal article" date="2019" name="Int. J. Syst. Evol. Microbiol.">
        <title>The Global Catalogue of Microorganisms (GCM) 10K type strain sequencing project: providing services to taxonomists for standard genome sequencing and annotation.</title>
        <authorList>
            <consortium name="The Broad Institute Genomics Platform"/>
            <consortium name="The Broad Institute Genome Sequencing Center for Infectious Disease"/>
            <person name="Wu L."/>
            <person name="Ma J."/>
        </authorList>
    </citation>
    <scope>NUCLEOTIDE SEQUENCE [LARGE SCALE GENOMIC DNA]</scope>
    <source>
        <strain evidence="3">SHR3</strain>
    </source>
</reference>
<sequence>MPLPPRRRRFGLALATLAAAGFLAACGPDTTGSNNVVAVEIDASTSCALDGMVLADYPGPKAQIHYDGQVQPEFFCDTVEMFSIYLNPEQARRVVALYVQDMGKADWDNPKGHWIDARRAVYVQGSKRHGSMGPTIASFGSEADAKTFIETYGGTLLRFEDVKPGMVALDGGALHDQRM</sequence>
<dbReference type="InterPro" id="IPR008719">
    <property type="entry name" value="N2O_reductase_NosL"/>
</dbReference>
<dbReference type="Proteomes" id="UP001595974">
    <property type="component" value="Unassembled WGS sequence"/>
</dbReference>
<dbReference type="RefSeq" id="WP_232516505.1">
    <property type="nucleotide sequence ID" value="NZ_JBHSOG010000059.1"/>
</dbReference>
<comment type="caution">
    <text evidence="2">The sequence shown here is derived from an EMBL/GenBank/DDBJ whole genome shotgun (WGS) entry which is preliminary data.</text>
</comment>
<keyword evidence="3" id="KW-1185">Reference proteome</keyword>
<dbReference type="Gene3D" id="3.30.70.2060">
    <property type="match status" value="1"/>
</dbReference>
<keyword evidence="1" id="KW-0732">Signal</keyword>
<dbReference type="Gene3D" id="3.30.70.2050">
    <property type="match status" value="1"/>
</dbReference>
<feature type="chain" id="PRO_5046164243" evidence="1">
    <location>
        <begin position="25"/>
        <end position="179"/>
    </location>
</feature>
<feature type="signal peptide" evidence="1">
    <location>
        <begin position="1"/>
        <end position="24"/>
    </location>
</feature>
<dbReference type="PANTHER" id="PTHR41247">
    <property type="entry name" value="HTH-TYPE TRANSCRIPTIONAL REPRESSOR YCNK"/>
    <property type="match status" value="1"/>
</dbReference>
<evidence type="ECO:0000313" key="3">
    <source>
        <dbReference type="Proteomes" id="UP001595974"/>
    </source>
</evidence>
<organism evidence="2 3">
    <name type="scientific">Thauera sinica</name>
    <dbReference type="NCBI Taxonomy" id="2665146"/>
    <lineage>
        <taxon>Bacteria</taxon>
        <taxon>Pseudomonadati</taxon>
        <taxon>Pseudomonadota</taxon>
        <taxon>Betaproteobacteria</taxon>
        <taxon>Rhodocyclales</taxon>
        <taxon>Zoogloeaceae</taxon>
        <taxon>Thauera</taxon>
    </lineage>
</organism>
<protein>
    <submittedName>
        <fullName evidence="2">Nitrous oxide reductase accessory protein NosL</fullName>
    </submittedName>
</protein>
<dbReference type="Pfam" id="PF05573">
    <property type="entry name" value="NosL"/>
    <property type="match status" value="1"/>
</dbReference>
<evidence type="ECO:0000313" key="2">
    <source>
        <dbReference type="EMBL" id="MFC5770731.1"/>
    </source>
</evidence>
<dbReference type="EMBL" id="JBHSOG010000059">
    <property type="protein sequence ID" value="MFC5770731.1"/>
    <property type="molecule type" value="Genomic_DNA"/>
</dbReference>
<evidence type="ECO:0000256" key="1">
    <source>
        <dbReference type="SAM" id="SignalP"/>
    </source>
</evidence>
<accession>A0ABW1AUN8</accession>
<dbReference type="PROSITE" id="PS51257">
    <property type="entry name" value="PROKAR_LIPOPROTEIN"/>
    <property type="match status" value="1"/>
</dbReference>
<gene>
    <name evidence="2" type="ORF">ACFPTN_15225</name>
</gene>
<name>A0ABW1AUN8_9RHOO</name>
<dbReference type="PANTHER" id="PTHR41247:SF1">
    <property type="entry name" value="HTH-TYPE TRANSCRIPTIONAL REPRESSOR YCNK"/>
    <property type="match status" value="1"/>
</dbReference>
<dbReference type="SUPFAM" id="SSF160387">
    <property type="entry name" value="NosL/MerB-like"/>
    <property type="match status" value="1"/>
</dbReference>
<proteinExistence type="predicted"/>